<dbReference type="InterPro" id="IPR050267">
    <property type="entry name" value="Anti-sigma-factor_SerPK"/>
</dbReference>
<keyword evidence="1" id="KW-0808">Transferase</keyword>
<keyword evidence="1" id="KW-0723">Serine/threonine-protein kinase</keyword>
<keyword evidence="1" id="KW-0418">Kinase</keyword>
<dbReference type="InterPro" id="IPR036890">
    <property type="entry name" value="HATPase_C_sf"/>
</dbReference>
<dbReference type="PANTHER" id="PTHR35526">
    <property type="entry name" value="ANTI-SIGMA-F FACTOR RSBW-RELATED"/>
    <property type="match status" value="1"/>
</dbReference>
<protein>
    <submittedName>
        <fullName evidence="3">Anti-sigma regulatory factor</fullName>
    </submittedName>
</protein>
<dbReference type="AlphaFoldDB" id="A0A1L9QNT0"/>
<gene>
    <name evidence="3" type="ORF">BI308_17320</name>
</gene>
<dbReference type="Gene3D" id="3.30.565.10">
    <property type="entry name" value="Histidine kinase-like ATPase, C-terminal domain"/>
    <property type="match status" value="1"/>
</dbReference>
<dbReference type="PANTHER" id="PTHR35526:SF6">
    <property type="entry name" value="SLR1861 PROTEIN"/>
    <property type="match status" value="1"/>
</dbReference>
<dbReference type="CDD" id="cd16936">
    <property type="entry name" value="HATPase_RsbW-like"/>
    <property type="match status" value="1"/>
</dbReference>
<proteinExistence type="predicted"/>
<evidence type="ECO:0000313" key="3">
    <source>
        <dbReference type="EMBL" id="OJJ24343.1"/>
    </source>
</evidence>
<name>A0A1L9QNT0_9CYAN</name>
<dbReference type="EMBL" id="MLAW01000033">
    <property type="protein sequence ID" value="OJJ24343.1"/>
    <property type="molecule type" value="Genomic_DNA"/>
</dbReference>
<evidence type="ECO:0000259" key="2">
    <source>
        <dbReference type="Pfam" id="PF13581"/>
    </source>
</evidence>
<dbReference type="STRING" id="1925591.BI308_17320"/>
<dbReference type="Pfam" id="PF13581">
    <property type="entry name" value="HATPase_c_2"/>
    <property type="match status" value="1"/>
</dbReference>
<keyword evidence="4" id="KW-1185">Reference proteome</keyword>
<accession>A0A1L9QNT0</accession>
<dbReference type="GO" id="GO:0004674">
    <property type="term" value="F:protein serine/threonine kinase activity"/>
    <property type="evidence" value="ECO:0007669"/>
    <property type="project" value="UniProtKB-KW"/>
</dbReference>
<sequence length="144" mass="15949">MQHLIASGKLDSLSVIAQYVLAVAQEAGLDRKSSYKLRLAVDEIATNIIIHGYVEAGINGDLDIRADMTDQELMVSMEDTGAVYDPTEEEEPPHLCLSIEQRPCGGLGVYLALQSVDRFIHERTGSINRNVFIVKRQEHSLDPL</sequence>
<comment type="caution">
    <text evidence="3">The sequence shown here is derived from an EMBL/GenBank/DDBJ whole genome shotgun (WGS) entry which is preliminary data.</text>
</comment>
<evidence type="ECO:0000256" key="1">
    <source>
        <dbReference type="ARBA" id="ARBA00022527"/>
    </source>
</evidence>
<feature type="domain" description="Histidine kinase/HSP90-like ATPase" evidence="2">
    <location>
        <begin position="9"/>
        <end position="123"/>
    </location>
</feature>
<organism evidence="3 4">
    <name type="scientific">Roseofilum reptotaenium AO1-A</name>
    <dbReference type="NCBI Taxonomy" id="1925591"/>
    <lineage>
        <taxon>Bacteria</taxon>
        <taxon>Bacillati</taxon>
        <taxon>Cyanobacteriota</taxon>
        <taxon>Cyanophyceae</taxon>
        <taxon>Desertifilales</taxon>
        <taxon>Desertifilaceae</taxon>
        <taxon>Roseofilum</taxon>
    </lineage>
</organism>
<reference evidence="3" key="1">
    <citation type="submission" date="2016-10" db="EMBL/GenBank/DDBJ databases">
        <title>CRISPR-Cas defence system in Roseofilum reptotaenium: evidence of a bacteriophage-cyanobacterium arms race in the coral black band disease.</title>
        <authorList>
            <person name="Buerger P."/>
            <person name="Wood-Charlson E.M."/>
            <person name="Weynberg K.D."/>
            <person name="Willis B."/>
            <person name="Van Oppen M.J."/>
        </authorList>
    </citation>
    <scope>NUCLEOTIDE SEQUENCE [LARGE SCALE GENOMIC DNA]</scope>
    <source>
        <strain evidence="3">AO1-A</strain>
    </source>
</reference>
<evidence type="ECO:0000313" key="4">
    <source>
        <dbReference type="Proteomes" id="UP000183940"/>
    </source>
</evidence>
<dbReference type="Proteomes" id="UP000183940">
    <property type="component" value="Unassembled WGS sequence"/>
</dbReference>
<dbReference type="InterPro" id="IPR003594">
    <property type="entry name" value="HATPase_dom"/>
</dbReference>